<protein>
    <submittedName>
        <fullName evidence="5">Pentatricopeptide repeat-containing protein</fullName>
    </submittedName>
</protein>
<dbReference type="Pfam" id="PF13041">
    <property type="entry name" value="PPR_2"/>
    <property type="match status" value="4"/>
</dbReference>
<proteinExistence type="predicted"/>
<feature type="repeat" description="PPR" evidence="3">
    <location>
        <begin position="210"/>
        <end position="244"/>
    </location>
</feature>
<dbReference type="InterPro" id="IPR002885">
    <property type="entry name" value="PPR_rpt"/>
</dbReference>
<dbReference type="SUPFAM" id="SSF81901">
    <property type="entry name" value="HCP-like"/>
    <property type="match status" value="1"/>
</dbReference>
<feature type="repeat" description="PPR" evidence="3">
    <location>
        <begin position="105"/>
        <end position="139"/>
    </location>
</feature>
<feature type="region of interest" description="Disordered" evidence="4">
    <location>
        <begin position="13"/>
        <end position="54"/>
    </location>
</feature>
<evidence type="ECO:0000313" key="6">
    <source>
        <dbReference type="Proteomes" id="UP001140206"/>
    </source>
</evidence>
<feature type="repeat" description="PPR" evidence="3">
    <location>
        <begin position="315"/>
        <end position="350"/>
    </location>
</feature>
<accession>A0AAV8E9E3</accession>
<feature type="repeat" description="PPR" evidence="3">
    <location>
        <begin position="175"/>
        <end position="209"/>
    </location>
</feature>
<dbReference type="NCBIfam" id="TIGR00756">
    <property type="entry name" value="PPR"/>
    <property type="match status" value="6"/>
</dbReference>
<evidence type="ECO:0000256" key="4">
    <source>
        <dbReference type="SAM" id="MobiDB-lite"/>
    </source>
</evidence>
<evidence type="ECO:0000256" key="2">
    <source>
        <dbReference type="ARBA" id="ARBA00022946"/>
    </source>
</evidence>
<feature type="compositionally biased region" description="Basic and acidic residues" evidence="4">
    <location>
        <begin position="13"/>
        <end position="47"/>
    </location>
</feature>
<dbReference type="EMBL" id="JAMFTS010000003">
    <property type="protein sequence ID" value="KAJ4775013.1"/>
    <property type="molecule type" value="Genomic_DNA"/>
</dbReference>
<dbReference type="PANTHER" id="PTHR47932">
    <property type="entry name" value="ATPASE EXPRESSION PROTEIN 3"/>
    <property type="match status" value="1"/>
</dbReference>
<evidence type="ECO:0000313" key="5">
    <source>
        <dbReference type="EMBL" id="KAJ4775013.1"/>
    </source>
</evidence>
<evidence type="ECO:0000256" key="1">
    <source>
        <dbReference type="ARBA" id="ARBA00022737"/>
    </source>
</evidence>
<gene>
    <name evidence="5" type="ORF">LUZ62_059270</name>
</gene>
<reference evidence="5" key="1">
    <citation type="submission" date="2022-08" db="EMBL/GenBank/DDBJ databases">
        <authorList>
            <person name="Marques A."/>
        </authorList>
    </citation>
    <scope>NUCLEOTIDE SEQUENCE</scope>
    <source>
        <strain evidence="5">RhyPub2mFocal</strain>
        <tissue evidence="5">Leaves</tissue>
    </source>
</reference>
<dbReference type="Gene3D" id="1.25.40.10">
    <property type="entry name" value="Tetratricopeptide repeat domain"/>
    <property type="match status" value="4"/>
</dbReference>
<dbReference type="Proteomes" id="UP001140206">
    <property type="component" value="Chromosome 3"/>
</dbReference>
<keyword evidence="2" id="KW-0809">Transit peptide</keyword>
<dbReference type="PANTHER" id="PTHR47932:SF44">
    <property type="entry name" value="MIOREX COMPLEX COMPONENT 1"/>
    <property type="match status" value="1"/>
</dbReference>
<dbReference type="Pfam" id="PF01535">
    <property type="entry name" value="PPR"/>
    <property type="match status" value="1"/>
</dbReference>
<evidence type="ECO:0000256" key="3">
    <source>
        <dbReference type="PROSITE-ProRule" id="PRU00708"/>
    </source>
</evidence>
<organism evidence="5 6">
    <name type="scientific">Rhynchospora pubera</name>
    <dbReference type="NCBI Taxonomy" id="906938"/>
    <lineage>
        <taxon>Eukaryota</taxon>
        <taxon>Viridiplantae</taxon>
        <taxon>Streptophyta</taxon>
        <taxon>Embryophyta</taxon>
        <taxon>Tracheophyta</taxon>
        <taxon>Spermatophyta</taxon>
        <taxon>Magnoliopsida</taxon>
        <taxon>Liliopsida</taxon>
        <taxon>Poales</taxon>
        <taxon>Cyperaceae</taxon>
        <taxon>Cyperoideae</taxon>
        <taxon>Rhynchosporeae</taxon>
        <taxon>Rhynchospora</taxon>
    </lineage>
</organism>
<dbReference type="InterPro" id="IPR011990">
    <property type="entry name" value="TPR-like_helical_dom_sf"/>
</dbReference>
<feature type="repeat" description="PPR" evidence="3">
    <location>
        <begin position="280"/>
        <end position="314"/>
    </location>
</feature>
<keyword evidence="1" id="KW-0677">Repeat</keyword>
<keyword evidence="6" id="KW-1185">Reference proteome</keyword>
<dbReference type="PROSITE" id="PS51375">
    <property type="entry name" value="PPR"/>
    <property type="match status" value="7"/>
</dbReference>
<sequence length="471" mass="52480">MVCHLSLRARVASERNHSRRSEIGGRKSDLSDEKREENRQQHSHDEVGAEAIDVPPGEFENRQLHRLKPDDSSVAALIMHYGQNMQLEQAWEIFNSVSVLSSLVGGVVLKAMIDALCKYAKIDEAYSLYNYSVNRGCTPDAVTISILVNALTKHGKYYEAETIIYGSFRDCVELDTVAYNTCIKSMLEAGKLHSAVSIYDRMISSDITPSLQTYGTMISVFGRGGKLEKAIEVFKTAQNLGVPLDEKLYTNMLNFYGKAGRFKEASHLFDKMKKDGIKPGLICYNSMINACATSGLHEEAESLLDEMCREGHSPDSVTYVALVRAYIESSHYSKAEETLFHVMPKKGVTPLPSHFNHLIIAYNKEGSINDALRIYDKMREMGVRPSIACCRSMMRAFLEFGLVEEGISFFETLHGCAKPDSYILSGAAHLYEFVGNGHEAAKVLDSINVQGLVFIRNLEVGSKCDRSNITC</sequence>
<dbReference type="AlphaFoldDB" id="A0AAV8E9E3"/>
<feature type="repeat" description="PPR" evidence="3">
    <location>
        <begin position="245"/>
        <end position="279"/>
    </location>
</feature>
<comment type="caution">
    <text evidence="5">The sequence shown here is derived from an EMBL/GenBank/DDBJ whole genome shotgun (WGS) entry which is preliminary data.</text>
</comment>
<name>A0AAV8E9E3_9POAL</name>
<feature type="repeat" description="PPR" evidence="3">
    <location>
        <begin position="351"/>
        <end position="385"/>
    </location>
</feature>